<gene>
    <name evidence="1" type="ORF">F9817_10520</name>
</gene>
<dbReference type="EMBL" id="WEKT01000015">
    <property type="protein sequence ID" value="MZI93632.1"/>
    <property type="molecule type" value="Genomic_DNA"/>
</dbReference>
<name>A0A7X4LKK4_9VIBR</name>
<evidence type="ECO:0000313" key="1">
    <source>
        <dbReference type="EMBL" id="MZI93632.1"/>
    </source>
</evidence>
<dbReference type="AlphaFoldDB" id="A0A7X4LKK4"/>
<keyword evidence="2" id="KW-1185">Reference proteome</keyword>
<evidence type="ECO:0000313" key="2">
    <source>
        <dbReference type="Proteomes" id="UP000462621"/>
    </source>
</evidence>
<accession>A0A7X4LKK4</accession>
<dbReference type="RefSeq" id="WP_161155254.1">
    <property type="nucleotide sequence ID" value="NZ_WEKT01000015.1"/>
</dbReference>
<proteinExistence type="predicted"/>
<protein>
    <submittedName>
        <fullName evidence="1">Uncharacterized protein</fullName>
    </submittedName>
</protein>
<reference evidence="1 2" key="1">
    <citation type="submission" date="2019-10" db="EMBL/GenBank/DDBJ databases">
        <title>Vibrio sp. nov. isolated from a shrimp pond.</title>
        <authorList>
            <person name="Gomez-Gil B."/>
            <person name="Enciso-Ibarra J."/>
            <person name="Enciso-Ibarra K."/>
            <person name="Bolan-Mejia C."/>
        </authorList>
    </citation>
    <scope>NUCLEOTIDE SEQUENCE [LARGE SCALE GENOMIC DNA]</scope>
    <source>
        <strain evidence="1 2">CAIM 722</strain>
    </source>
</reference>
<dbReference type="Proteomes" id="UP000462621">
    <property type="component" value="Unassembled WGS sequence"/>
</dbReference>
<organism evidence="1 2">
    <name type="scientific">Vibrio eleionomae</name>
    <dbReference type="NCBI Taxonomy" id="2653505"/>
    <lineage>
        <taxon>Bacteria</taxon>
        <taxon>Pseudomonadati</taxon>
        <taxon>Pseudomonadota</taxon>
        <taxon>Gammaproteobacteria</taxon>
        <taxon>Vibrionales</taxon>
        <taxon>Vibrionaceae</taxon>
        <taxon>Vibrio</taxon>
    </lineage>
</organism>
<sequence>MKNKRQRLFYKKIAVAVAVLSALLGIKFTYVEFQPGKMSEVPVETVLDAGKIPTIKLADAITTDSLNSN</sequence>
<comment type="caution">
    <text evidence="1">The sequence shown here is derived from an EMBL/GenBank/DDBJ whole genome shotgun (WGS) entry which is preliminary data.</text>
</comment>